<evidence type="ECO:0000313" key="3">
    <source>
        <dbReference type="Proteomes" id="UP001218218"/>
    </source>
</evidence>
<sequence length="188" mass="20763">MSSLNMDETYGSLLIGAFFAIFLQGMLTVQAYIYYESFPTDSKKLKSLVAVIWVLDLAHLIFICHAVYHYLINSWGKDAALLQSTEDFDILVVLVGTVIVLCQGFFLRRIRTFSGNNWLAGLLALACLAILGLDTLIAVKLSINKSVTSFSSLGEATIILSSTGAGVDLLMAGILVWYLRKERQSLER</sequence>
<dbReference type="PANTHER" id="PTHR40465:SF1">
    <property type="entry name" value="DUF6534 DOMAIN-CONTAINING PROTEIN"/>
    <property type="match status" value="1"/>
</dbReference>
<evidence type="ECO:0000313" key="2">
    <source>
        <dbReference type="EMBL" id="KAJ7350040.1"/>
    </source>
</evidence>
<keyword evidence="1" id="KW-1133">Transmembrane helix</keyword>
<feature type="transmembrane region" description="Helical" evidence="1">
    <location>
        <begin position="158"/>
        <end position="179"/>
    </location>
</feature>
<name>A0AAD7A5M6_9AGAR</name>
<dbReference type="EMBL" id="JARIHO010000015">
    <property type="protein sequence ID" value="KAJ7350040.1"/>
    <property type="molecule type" value="Genomic_DNA"/>
</dbReference>
<gene>
    <name evidence="2" type="ORF">DFH08DRAFT_958967</name>
</gene>
<feature type="transmembrane region" description="Helical" evidence="1">
    <location>
        <begin position="12"/>
        <end position="35"/>
    </location>
</feature>
<proteinExistence type="predicted"/>
<evidence type="ECO:0000256" key="1">
    <source>
        <dbReference type="SAM" id="Phobius"/>
    </source>
</evidence>
<feature type="transmembrane region" description="Helical" evidence="1">
    <location>
        <begin position="119"/>
        <end position="138"/>
    </location>
</feature>
<keyword evidence="1" id="KW-0812">Transmembrane</keyword>
<accession>A0AAD7A5M6</accession>
<feature type="transmembrane region" description="Helical" evidence="1">
    <location>
        <begin position="88"/>
        <end position="107"/>
    </location>
</feature>
<protein>
    <submittedName>
        <fullName evidence="2">Uncharacterized protein</fullName>
    </submittedName>
</protein>
<organism evidence="2 3">
    <name type="scientific">Mycena albidolilacea</name>
    <dbReference type="NCBI Taxonomy" id="1033008"/>
    <lineage>
        <taxon>Eukaryota</taxon>
        <taxon>Fungi</taxon>
        <taxon>Dikarya</taxon>
        <taxon>Basidiomycota</taxon>
        <taxon>Agaricomycotina</taxon>
        <taxon>Agaricomycetes</taxon>
        <taxon>Agaricomycetidae</taxon>
        <taxon>Agaricales</taxon>
        <taxon>Marasmiineae</taxon>
        <taxon>Mycenaceae</taxon>
        <taxon>Mycena</taxon>
    </lineage>
</organism>
<keyword evidence="1" id="KW-0472">Membrane</keyword>
<dbReference type="PANTHER" id="PTHR40465">
    <property type="entry name" value="CHROMOSOME 1, WHOLE GENOME SHOTGUN SEQUENCE"/>
    <property type="match status" value="1"/>
</dbReference>
<dbReference type="AlphaFoldDB" id="A0AAD7A5M6"/>
<reference evidence="2" key="1">
    <citation type="submission" date="2023-03" db="EMBL/GenBank/DDBJ databases">
        <title>Massive genome expansion in bonnet fungi (Mycena s.s.) driven by repeated elements and novel gene families across ecological guilds.</title>
        <authorList>
            <consortium name="Lawrence Berkeley National Laboratory"/>
            <person name="Harder C.B."/>
            <person name="Miyauchi S."/>
            <person name="Viragh M."/>
            <person name="Kuo A."/>
            <person name="Thoen E."/>
            <person name="Andreopoulos B."/>
            <person name="Lu D."/>
            <person name="Skrede I."/>
            <person name="Drula E."/>
            <person name="Henrissat B."/>
            <person name="Morin E."/>
            <person name="Kohler A."/>
            <person name="Barry K."/>
            <person name="LaButti K."/>
            <person name="Morin E."/>
            <person name="Salamov A."/>
            <person name="Lipzen A."/>
            <person name="Mereny Z."/>
            <person name="Hegedus B."/>
            <person name="Baldrian P."/>
            <person name="Stursova M."/>
            <person name="Weitz H."/>
            <person name="Taylor A."/>
            <person name="Grigoriev I.V."/>
            <person name="Nagy L.G."/>
            <person name="Martin F."/>
            <person name="Kauserud H."/>
        </authorList>
    </citation>
    <scope>NUCLEOTIDE SEQUENCE</scope>
    <source>
        <strain evidence="2">CBHHK002</strain>
    </source>
</reference>
<dbReference type="Proteomes" id="UP001218218">
    <property type="component" value="Unassembled WGS sequence"/>
</dbReference>
<keyword evidence="3" id="KW-1185">Reference proteome</keyword>
<comment type="caution">
    <text evidence="2">The sequence shown here is derived from an EMBL/GenBank/DDBJ whole genome shotgun (WGS) entry which is preliminary data.</text>
</comment>
<feature type="transmembrane region" description="Helical" evidence="1">
    <location>
        <begin position="47"/>
        <end position="68"/>
    </location>
</feature>